<dbReference type="AlphaFoldDB" id="A0A1Z3U3X6"/>
<comment type="caution">
    <text evidence="1">The sequence shown here is derived from an EMBL/GenBank/DDBJ whole genome shotgun (WGS) entry which is preliminary data.</text>
</comment>
<keyword evidence="1" id="KW-0479">Metal-binding</keyword>
<proteinExistence type="predicted"/>
<protein>
    <submittedName>
        <fullName evidence="1">Zinc-finger domain-containing protein</fullName>
    </submittedName>
</protein>
<dbReference type="InterPro" id="IPR019718">
    <property type="entry name" value="DUF2602"/>
</dbReference>
<accession>A0A1Z3U3X6</accession>
<dbReference type="Proteomes" id="UP000235748">
    <property type="component" value="Unassembled WGS sequence"/>
</dbReference>
<gene>
    <name evidence="1" type="ORF">CJ235_05525</name>
</gene>
<dbReference type="EMBL" id="PNGG01000002">
    <property type="protein sequence ID" value="PMC19999.1"/>
    <property type="molecule type" value="Genomic_DNA"/>
</dbReference>
<evidence type="ECO:0000313" key="2">
    <source>
        <dbReference type="Proteomes" id="UP000235748"/>
    </source>
</evidence>
<reference evidence="1 2" key="1">
    <citation type="submission" date="2017-09" db="EMBL/GenBank/DDBJ databases">
        <title>Bacterial strain isolated from the female urinary microbiota.</title>
        <authorList>
            <person name="Thomas-White K."/>
            <person name="Kumar N."/>
            <person name="Forster S."/>
            <person name="Putonti C."/>
            <person name="Lawley T."/>
            <person name="Wolfe A.J."/>
        </authorList>
    </citation>
    <scope>NUCLEOTIDE SEQUENCE [LARGE SCALE GENOMIC DNA]</scope>
    <source>
        <strain evidence="1 2">UMB0834</strain>
    </source>
</reference>
<keyword evidence="1" id="KW-0863">Zinc-finger</keyword>
<sequence>MNDYCKDCILKTHLRKTQGKNQAHYFCINECSIGKEIKQLGNELQ</sequence>
<organism evidence="1 2">
    <name type="scientific">Staphylococcus pettenkoferi</name>
    <dbReference type="NCBI Taxonomy" id="170573"/>
    <lineage>
        <taxon>Bacteria</taxon>
        <taxon>Bacillati</taxon>
        <taxon>Bacillota</taxon>
        <taxon>Bacilli</taxon>
        <taxon>Bacillales</taxon>
        <taxon>Staphylococcaceae</taxon>
        <taxon>Staphylococcus</taxon>
    </lineage>
</organism>
<dbReference type="GO" id="GO:0008270">
    <property type="term" value="F:zinc ion binding"/>
    <property type="evidence" value="ECO:0007669"/>
    <property type="project" value="UniProtKB-KW"/>
</dbReference>
<dbReference type="KEGG" id="spet:CEP67_01735"/>
<name>A0A1Z3U3X6_9STAP</name>
<keyword evidence="1" id="KW-0862">Zinc</keyword>
<dbReference type="Pfam" id="PF10782">
    <property type="entry name" value="zf-C2HCIx2C"/>
    <property type="match status" value="1"/>
</dbReference>
<dbReference type="RefSeq" id="WP_081479380.1">
    <property type="nucleotide sequence ID" value="NZ_CP022096.2"/>
</dbReference>
<dbReference type="GeneID" id="42042532"/>
<evidence type="ECO:0000313" key="1">
    <source>
        <dbReference type="EMBL" id="PMC19999.1"/>
    </source>
</evidence>